<dbReference type="Gene3D" id="3.10.450.50">
    <property type="match status" value="1"/>
</dbReference>
<dbReference type="EMBL" id="LNYG01000013">
    <property type="protein sequence ID" value="KTD07272.1"/>
    <property type="molecule type" value="Genomic_DNA"/>
</dbReference>
<sequence length="140" mass="16307">MKIVEKSTEQLFRQFCEGYKKRDLHFLINLFTRNSTMWGSGLDEYREGLKGIEMQLLRDWNQSEYSEIEIIRFIPTSQNALWTAAICTAYVIIDGTKYTFEHLRGTLIAEKEEGVWKIAHTHCSFPDYRNAENGSFPVSG</sequence>
<dbReference type="SUPFAM" id="SSF54427">
    <property type="entry name" value="NTF2-like"/>
    <property type="match status" value="1"/>
</dbReference>
<proteinExistence type="predicted"/>
<comment type="caution">
    <text evidence="2">The sequence shown here is derived from an EMBL/GenBank/DDBJ whole genome shotgun (WGS) entry which is preliminary data.</text>
</comment>
<dbReference type="Proteomes" id="UP000054715">
    <property type="component" value="Unassembled WGS sequence"/>
</dbReference>
<evidence type="ECO:0000313" key="3">
    <source>
        <dbReference type="Proteomes" id="UP000054715"/>
    </source>
</evidence>
<gene>
    <name evidence="2" type="ORF">Ljam_1467</name>
</gene>
<name>A0A0W0UHE5_9GAMM</name>
<dbReference type="PATRIC" id="fig|455.5.peg.1550"/>
<dbReference type="RefSeq" id="WP_065235530.1">
    <property type="nucleotide sequence ID" value="NZ_CAAAJF010000005.1"/>
</dbReference>
<organism evidence="2 3">
    <name type="scientific">Legionella jamestowniensis</name>
    <dbReference type="NCBI Taxonomy" id="455"/>
    <lineage>
        <taxon>Bacteria</taxon>
        <taxon>Pseudomonadati</taxon>
        <taxon>Pseudomonadota</taxon>
        <taxon>Gammaproteobacteria</taxon>
        <taxon>Legionellales</taxon>
        <taxon>Legionellaceae</taxon>
        <taxon>Legionella</taxon>
    </lineage>
</organism>
<dbReference type="Pfam" id="PF13474">
    <property type="entry name" value="SnoaL_3"/>
    <property type="match status" value="1"/>
</dbReference>
<dbReference type="OrthoDB" id="9812295at2"/>
<accession>A0A0W0UHE5</accession>
<dbReference type="InterPro" id="IPR037401">
    <property type="entry name" value="SnoaL-like"/>
</dbReference>
<evidence type="ECO:0000259" key="1">
    <source>
        <dbReference type="Pfam" id="PF13474"/>
    </source>
</evidence>
<evidence type="ECO:0000313" key="2">
    <source>
        <dbReference type="EMBL" id="KTD07272.1"/>
    </source>
</evidence>
<protein>
    <recommendedName>
        <fullName evidence="1">SnoaL-like domain-containing protein</fullName>
    </recommendedName>
</protein>
<reference evidence="2 3" key="1">
    <citation type="submission" date="2015-11" db="EMBL/GenBank/DDBJ databases">
        <title>Genomic analysis of 38 Legionella species identifies large and diverse effector repertoires.</title>
        <authorList>
            <person name="Burstein D."/>
            <person name="Amaro F."/>
            <person name="Zusman T."/>
            <person name="Lifshitz Z."/>
            <person name="Cohen O."/>
            <person name="Gilbert J.A."/>
            <person name="Pupko T."/>
            <person name="Shuman H.A."/>
            <person name="Segal G."/>
        </authorList>
    </citation>
    <scope>NUCLEOTIDE SEQUENCE [LARGE SCALE GENOMIC DNA]</scope>
    <source>
        <strain evidence="2 3">JA-26-G1-E2</strain>
    </source>
</reference>
<dbReference type="AlphaFoldDB" id="A0A0W0UHE5"/>
<feature type="domain" description="SnoaL-like" evidence="1">
    <location>
        <begin position="9"/>
        <end position="127"/>
    </location>
</feature>
<dbReference type="InterPro" id="IPR032710">
    <property type="entry name" value="NTF2-like_dom_sf"/>
</dbReference>
<dbReference type="STRING" id="455.Ljam_1467"/>